<dbReference type="Gene3D" id="3.40.50.1820">
    <property type="entry name" value="alpha/beta hydrolase"/>
    <property type="match status" value="1"/>
</dbReference>
<proteinExistence type="predicted"/>
<dbReference type="STRING" id="1548749.LS48_14415"/>
<gene>
    <name evidence="1" type="ORF">LS48_14415</name>
</gene>
<dbReference type="Proteomes" id="UP000070138">
    <property type="component" value="Unassembled WGS sequence"/>
</dbReference>
<accession>A0A137REE9</accession>
<keyword evidence="1" id="KW-0378">Hydrolase</keyword>
<evidence type="ECO:0000313" key="2">
    <source>
        <dbReference type="Proteomes" id="UP000070138"/>
    </source>
</evidence>
<dbReference type="PANTHER" id="PTHR43265:SF1">
    <property type="entry name" value="ESTERASE ESTD"/>
    <property type="match status" value="1"/>
</dbReference>
<dbReference type="InterPro" id="IPR029058">
    <property type="entry name" value="AB_hydrolase_fold"/>
</dbReference>
<dbReference type="AlphaFoldDB" id="A0A137REE9"/>
<sequence>MKNLLIIFLFFFGFVSAQNKKYNPEEINITPLIEGTLIVPQIDKKPALAIIIGDSGPTDRNGNQQMMENNSLKFLAEGLYANNIASFRYDKRLVKQMKLRSLNEKNIRFDHFIDDAVAILEHFKKDGRFSKIYIIGHGQGSLVGMVTAQNGADGFVSIAGAGQEIDDVIVAQLAEQAPGLVDNARTSFDDLRANGIAYNYSPGLASIFRKELQPFIFTWMQFDPQIEITKLNIPVLIINGDKDIQVQISEAELLKNAKPDSQYEIIENMNHVLKEIEGNDLENSKSYNIYNLPVAPKLITVISDFIKK</sequence>
<dbReference type="GO" id="GO:0052689">
    <property type="term" value="F:carboxylic ester hydrolase activity"/>
    <property type="evidence" value="ECO:0007669"/>
    <property type="project" value="TreeGrafter"/>
</dbReference>
<dbReference type="EMBL" id="JRWG01000016">
    <property type="protein sequence ID" value="KXN97865.1"/>
    <property type="molecule type" value="Genomic_DNA"/>
</dbReference>
<dbReference type="OrthoDB" id="9809549at2"/>
<reference evidence="1 2" key="2">
    <citation type="journal article" date="2016" name="Int. J. Syst. Evol. Microbiol.">
        <title>Vitellibacter aquimaris sp. nov., a marine bacterium isolated from seawater.</title>
        <authorList>
            <person name="Thevarajoo S."/>
            <person name="Selvaratnam C."/>
            <person name="Goh K.M."/>
            <person name="Hong K.W."/>
            <person name="Chan X.Y."/>
            <person name="Chan K.G."/>
            <person name="Chong C.S."/>
        </authorList>
    </citation>
    <scope>NUCLEOTIDE SEQUENCE [LARGE SCALE GENOMIC DNA]</scope>
    <source>
        <strain evidence="1 2">D-24</strain>
    </source>
</reference>
<reference evidence="2" key="1">
    <citation type="submission" date="2014-10" db="EMBL/GenBank/DDBJ databases">
        <title>Genome sequencing of Vitellibacter sp. D-24.</title>
        <authorList>
            <person name="Thevarajoo S."/>
            <person name="Selvaratnam C."/>
            <person name="Goh K.M."/>
            <person name="Chong C.S."/>
        </authorList>
    </citation>
    <scope>NUCLEOTIDE SEQUENCE [LARGE SCALE GENOMIC DNA]</scope>
    <source>
        <strain evidence="2">D-24</strain>
    </source>
</reference>
<organism evidence="1 2">
    <name type="scientific">Aequorivita aquimaris</name>
    <dbReference type="NCBI Taxonomy" id="1548749"/>
    <lineage>
        <taxon>Bacteria</taxon>
        <taxon>Pseudomonadati</taxon>
        <taxon>Bacteroidota</taxon>
        <taxon>Flavobacteriia</taxon>
        <taxon>Flavobacteriales</taxon>
        <taxon>Flavobacteriaceae</taxon>
        <taxon>Aequorivita</taxon>
    </lineage>
</organism>
<dbReference type="PANTHER" id="PTHR43265">
    <property type="entry name" value="ESTERASE ESTD"/>
    <property type="match status" value="1"/>
</dbReference>
<dbReference type="SUPFAM" id="SSF53474">
    <property type="entry name" value="alpha/beta-Hydrolases"/>
    <property type="match status" value="1"/>
</dbReference>
<protein>
    <submittedName>
        <fullName evidence="1">Alpha/beta hydrolase</fullName>
    </submittedName>
</protein>
<name>A0A137REE9_9FLAO</name>
<comment type="caution">
    <text evidence="1">The sequence shown here is derived from an EMBL/GenBank/DDBJ whole genome shotgun (WGS) entry which is preliminary data.</text>
</comment>
<dbReference type="InterPro" id="IPR053145">
    <property type="entry name" value="AB_hydrolase_Est10"/>
</dbReference>
<dbReference type="RefSeq" id="WP_062623192.1">
    <property type="nucleotide sequence ID" value="NZ_JRWG01000016.1"/>
</dbReference>
<evidence type="ECO:0000313" key="1">
    <source>
        <dbReference type="EMBL" id="KXN97865.1"/>
    </source>
</evidence>
<keyword evidence="2" id="KW-1185">Reference proteome</keyword>